<dbReference type="EC" id="2.7.7.48" evidence="1"/>
<dbReference type="GO" id="GO:0003968">
    <property type="term" value="F:RNA-directed RNA polymerase activity"/>
    <property type="evidence" value="ECO:0007669"/>
    <property type="project" value="UniProtKB-KW"/>
</dbReference>
<dbReference type="GO" id="GO:0003723">
    <property type="term" value="F:RNA binding"/>
    <property type="evidence" value="ECO:0007669"/>
    <property type="project" value="UniProtKB-KW"/>
</dbReference>
<keyword evidence="5" id="KW-1185">Reference proteome</keyword>
<keyword evidence="1" id="KW-0808">Transferase</keyword>
<comment type="catalytic activity">
    <reaction evidence="1">
        <text>RNA(n) + a ribonucleoside 5'-triphosphate = RNA(n+1) + diphosphate</text>
        <dbReference type="Rhea" id="RHEA:21248"/>
        <dbReference type="Rhea" id="RHEA-COMP:14527"/>
        <dbReference type="Rhea" id="RHEA-COMP:17342"/>
        <dbReference type="ChEBI" id="CHEBI:33019"/>
        <dbReference type="ChEBI" id="CHEBI:61557"/>
        <dbReference type="ChEBI" id="CHEBI:140395"/>
        <dbReference type="EC" id="2.7.7.48"/>
    </reaction>
</comment>
<dbReference type="GO" id="GO:0030422">
    <property type="term" value="P:siRNA processing"/>
    <property type="evidence" value="ECO:0007669"/>
    <property type="project" value="TreeGrafter"/>
</dbReference>
<name>A0A9P5YGP0_9AGAR</name>
<feature type="region of interest" description="Disordered" evidence="2">
    <location>
        <begin position="57"/>
        <end position="79"/>
    </location>
</feature>
<dbReference type="PANTHER" id="PTHR23079">
    <property type="entry name" value="RNA-DEPENDENT RNA POLYMERASE"/>
    <property type="match status" value="1"/>
</dbReference>
<feature type="region of interest" description="Disordered" evidence="2">
    <location>
        <begin position="144"/>
        <end position="169"/>
    </location>
</feature>
<feature type="domain" description="RDRP core" evidence="3">
    <location>
        <begin position="307"/>
        <end position="928"/>
    </location>
</feature>
<evidence type="ECO:0000313" key="5">
    <source>
        <dbReference type="Proteomes" id="UP000807353"/>
    </source>
</evidence>
<dbReference type="PANTHER" id="PTHR23079:SF55">
    <property type="entry name" value="RNA-DIRECTED RNA POLYMERASE"/>
    <property type="match status" value="1"/>
</dbReference>
<dbReference type="Pfam" id="PF05183">
    <property type="entry name" value="RdRP"/>
    <property type="match status" value="1"/>
</dbReference>
<organism evidence="4 5">
    <name type="scientific">Collybia nuda</name>
    <dbReference type="NCBI Taxonomy" id="64659"/>
    <lineage>
        <taxon>Eukaryota</taxon>
        <taxon>Fungi</taxon>
        <taxon>Dikarya</taxon>
        <taxon>Basidiomycota</taxon>
        <taxon>Agaricomycotina</taxon>
        <taxon>Agaricomycetes</taxon>
        <taxon>Agaricomycetidae</taxon>
        <taxon>Agaricales</taxon>
        <taxon>Tricholomatineae</taxon>
        <taxon>Clitocybaceae</taxon>
        <taxon>Collybia</taxon>
    </lineage>
</organism>
<comment type="caution">
    <text evidence="4">The sequence shown here is derived from an EMBL/GenBank/DDBJ whole genome shotgun (WGS) entry which is preliminary data.</text>
</comment>
<keyword evidence="1" id="KW-0696">RNA-directed RNA polymerase</keyword>
<sequence>MFPASLSFEILWENICRFFISAFTIYSHFSSWSDLLDALLLVMESAHRKVIRALTDHSGENGTDSSGSRNSFASAPSASQFSESGMFSDIDEAYLAAFDESMSKNNHEFEGSDEDTAPVGLPAPSQMYWDNVDDMDIHFEDDSILQSTKKRKATGDSPTRSRPAKRKNPTSLHEPFIITYSSKLQSSIGARQLSWGVQYELARLLTSGYLECEALTDHFLDLLVGPSSKAARLPEILLKPGQKHDNRTFTREFAAKSPWAELDREEEALKKNPYAGLGFDERGERTDYGGKVDFSGVIKLVDGQLYVKLSPPSLGPSCRFKRRLGSSTFLHLKPSQEVQKKADTALQNLVAGARPFVLFGSVFRPFYAKDRNIFFLKTNETFDGSTISVSPSSINLSLGEFIHWINPPEFNDKQLLPKYAARIALGLSTSVPGISLKPADISIIPDTVSLEASDLTDGCGYANKHLLISLYHLFKWPSFAVAIQMRAGGTKGVLLLHPTDTSDRPRIWLRPSQTKINFPQPSDPANLVIDVLRPSYLKSPARLAPDTLINLGENGVPSKYFLKLFRNNLEEFINSLTDWDAPDSMTRLWNAIATHGGVLSTRKARDVSGEARAKGYIDRKFDTVEDDELDNEDNPLATRPIAWWTDETSGCPSSLWECAMDLISGGMTPHNCQFLRDRLRQIIESTIKARCDDYHYPVPMSCSGIIVPDPCNVLEADEIQIRSAQSDLPMPDGLTTNVVLGDVLFTRHPCTLPTGIRKFKAVDRPELRQYEGVIICSTRGARRQVEIVDGDYDGDVAEVFWDPDLVKHFNNAPLTTHPSIDDKFTSNTETVSEFLKRTASLSLDAKVFAMHDVLMDALQDNSPVGIYSGIHDHAIYTLGYADLQTMYLGRMKNEVLDRRKHGGKVIPAVFAKDRAMMKNYCAPLWKNKPLLGNEIRPSRSHRLPPFIMDRLQHRTRKEKDIKLAAVQKLFTSLPSVPVNNSLTEPWLAAWKKAEEEVKEEEESQASVASLQAQILSVTAIPREIQHSLLRKIILLNKEGSGARRLADLTAIKQHVQALFGRYRENVRDDAKKKEMGKSDPIEIRQDKVRMLSKKFVSITPAPGSPYTESEFARLRASYAYLYDTQQPRRGQFPWAMAMRELTEIQCRALGSSKTMTGDFNEHMFVKLW</sequence>
<reference evidence="4" key="1">
    <citation type="submission" date="2020-11" db="EMBL/GenBank/DDBJ databases">
        <authorList>
            <consortium name="DOE Joint Genome Institute"/>
            <person name="Ahrendt S."/>
            <person name="Riley R."/>
            <person name="Andreopoulos W."/>
            <person name="Labutti K."/>
            <person name="Pangilinan J."/>
            <person name="Ruiz-Duenas F.J."/>
            <person name="Barrasa J.M."/>
            <person name="Sanchez-Garcia M."/>
            <person name="Camarero S."/>
            <person name="Miyauchi S."/>
            <person name="Serrano A."/>
            <person name="Linde D."/>
            <person name="Babiker R."/>
            <person name="Drula E."/>
            <person name="Ayuso-Fernandez I."/>
            <person name="Pacheco R."/>
            <person name="Padilla G."/>
            <person name="Ferreira P."/>
            <person name="Barriuso J."/>
            <person name="Kellner H."/>
            <person name="Castanera R."/>
            <person name="Alfaro M."/>
            <person name="Ramirez L."/>
            <person name="Pisabarro A.G."/>
            <person name="Kuo A."/>
            <person name="Tritt A."/>
            <person name="Lipzen A."/>
            <person name="He G."/>
            <person name="Yan M."/>
            <person name="Ng V."/>
            <person name="Cullen D."/>
            <person name="Martin F."/>
            <person name="Rosso M.-N."/>
            <person name="Henrissat B."/>
            <person name="Hibbett D."/>
            <person name="Martinez A.T."/>
            <person name="Grigoriev I.V."/>
        </authorList>
    </citation>
    <scope>NUCLEOTIDE SEQUENCE</scope>
    <source>
        <strain evidence="4">CBS 247.69</strain>
    </source>
</reference>
<dbReference type="InterPro" id="IPR007855">
    <property type="entry name" value="RDRP"/>
</dbReference>
<dbReference type="EMBL" id="MU150233">
    <property type="protein sequence ID" value="KAF9468299.1"/>
    <property type="molecule type" value="Genomic_DNA"/>
</dbReference>
<protein>
    <recommendedName>
        <fullName evidence="1">RNA-dependent RNA polymerase</fullName>
        <ecNumber evidence="1">2.7.7.48</ecNumber>
    </recommendedName>
</protein>
<evidence type="ECO:0000256" key="1">
    <source>
        <dbReference type="RuleBase" id="RU363098"/>
    </source>
</evidence>
<dbReference type="InterPro" id="IPR057596">
    <property type="entry name" value="RDRP_core"/>
</dbReference>
<evidence type="ECO:0000256" key="2">
    <source>
        <dbReference type="SAM" id="MobiDB-lite"/>
    </source>
</evidence>
<feature type="compositionally biased region" description="Polar residues" evidence="2">
    <location>
        <begin position="60"/>
        <end position="70"/>
    </location>
</feature>
<keyword evidence="1" id="KW-0694">RNA-binding</keyword>
<dbReference type="AlphaFoldDB" id="A0A9P5YGP0"/>
<gene>
    <name evidence="4" type="ORF">BDZ94DRAFT_1304580</name>
</gene>
<dbReference type="OrthoDB" id="10055769at2759"/>
<accession>A0A9P5YGP0</accession>
<evidence type="ECO:0000259" key="3">
    <source>
        <dbReference type="Pfam" id="PF05183"/>
    </source>
</evidence>
<dbReference type="GO" id="GO:0031380">
    <property type="term" value="C:nuclear RNA-directed RNA polymerase complex"/>
    <property type="evidence" value="ECO:0007669"/>
    <property type="project" value="TreeGrafter"/>
</dbReference>
<dbReference type="Proteomes" id="UP000807353">
    <property type="component" value="Unassembled WGS sequence"/>
</dbReference>
<proteinExistence type="inferred from homology"/>
<evidence type="ECO:0000313" key="4">
    <source>
        <dbReference type="EMBL" id="KAF9468299.1"/>
    </source>
</evidence>
<comment type="similarity">
    <text evidence="1">Belongs to the RdRP family.</text>
</comment>
<keyword evidence="1" id="KW-0548">Nucleotidyltransferase</keyword>